<comment type="caution">
    <text evidence="4">The sequence shown here is derived from an EMBL/GenBank/DDBJ whole genome shotgun (WGS) entry which is preliminary data.</text>
</comment>
<keyword evidence="5" id="KW-1185">Reference proteome</keyword>
<dbReference type="InterPro" id="IPR001509">
    <property type="entry name" value="Epimerase_deHydtase"/>
</dbReference>
<organism evidence="4 5">
    <name type="scientific">Rhodoplanes elegans</name>
    <dbReference type="NCBI Taxonomy" id="29408"/>
    <lineage>
        <taxon>Bacteria</taxon>
        <taxon>Pseudomonadati</taxon>
        <taxon>Pseudomonadota</taxon>
        <taxon>Alphaproteobacteria</taxon>
        <taxon>Hyphomicrobiales</taxon>
        <taxon>Nitrobacteraceae</taxon>
        <taxon>Rhodoplanes</taxon>
    </lineage>
</organism>
<reference evidence="4 5" key="1">
    <citation type="submission" date="2017-07" db="EMBL/GenBank/DDBJ databases">
        <title>Draft Genome Sequences of Select Purple Nonsulfur Bacteria.</title>
        <authorList>
            <person name="Lasarre B."/>
            <person name="Mckinlay J.B."/>
        </authorList>
    </citation>
    <scope>NUCLEOTIDE SEQUENCE [LARGE SCALE GENOMIC DNA]</scope>
    <source>
        <strain evidence="4 5">DSM 11907</strain>
    </source>
</reference>
<evidence type="ECO:0000256" key="2">
    <source>
        <dbReference type="ARBA" id="ARBA00007637"/>
    </source>
</evidence>
<comment type="similarity">
    <text evidence="2">Belongs to the NAD(P)-dependent epimerase/dehydratase family.</text>
</comment>
<dbReference type="Proteomes" id="UP000248863">
    <property type="component" value="Unassembled WGS sequence"/>
</dbReference>
<dbReference type="Gene3D" id="3.40.50.720">
    <property type="entry name" value="NAD(P)-binding Rossmann-like Domain"/>
    <property type="match status" value="2"/>
</dbReference>
<dbReference type="InterPro" id="IPR036291">
    <property type="entry name" value="NAD(P)-bd_dom_sf"/>
</dbReference>
<dbReference type="Gene3D" id="3.90.25.10">
    <property type="entry name" value="UDP-galactose 4-epimerase, domain 1"/>
    <property type="match status" value="1"/>
</dbReference>
<evidence type="ECO:0000259" key="3">
    <source>
        <dbReference type="Pfam" id="PF01370"/>
    </source>
</evidence>
<dbReference type="EMBL" id="NPEU01000015">
    <property type="protein sequence ID" value="RAI41546.1"/>
    <property type="molecule type" value="Genomic_DNA"/>
</dbReference>
<accession>A0A327KU39</accession>
<dbReference type="OrthoDB" id="7941325at2"/>
<gene>
    <name evidence="4" type="ORF">CH338_02840</name>
</gene>
<feature type="domain" description="NAD-dependent epimerase/dehydratase" evidence="3">
    <location>
        <begin position="5"/>
        <end position="136"/>
    </location>
</feature>
<evidence type="ECO:0000313" key="4">
    <source>
        <dbReference type="EMBL" id="RAI41546.1"/>
    </source>
</evidence>
<dbReference type="PRINTS" id="PR01713">
    <property type="entry name" value="NUCEPIMERASE"/>
</dbReference>
<evidence type="ECO:0000256" key="1">
    <source>
        <dbReference type="ARBA" id="ARBA00005125"/>
    </source>
</evidence>
<sequence>MARRVLVTGGAGFIGSHVTDLLLERGDQVRVLDTLDPQVHGPEVRDAGRPRHLSPDAELIVGDVRDAEIVSKLLADTDVVIHLAAAVGVGQSMYEIVSYTDTNDRGTAVLMEELLRRPVERLVVASSMSVYGEGLARRPDGALVEPADRSVEQLRRGRWEPEDHDGTALEAVPTPETKHPALNSIYALNKYVQERMALITGRAYGIPTVALRFFNVFGPHQALSNPYTGVLAIFAARLLNRRPPLVFEDGAQRRDFVHVRDVARACLLALTTETGIGEVFNVGSGHSRTITSVAHDLAAVMSASDLAPHITGKFRTGDIRHCFADLSKSRDRLGYAPQVDFQAGLTELAEWLATEIAVDQVEHATAELERRGLVA</sequence>
<proteinExistence type="inferred from homology"/>
<comment type="pathway">
    <text evidence="1">Bacterial outer membrane biogenesis; LPS O-antigen biosynthesis.</text>
</comment>
<dbReference type="RefSeq" id="WP_111355524.1">
    <property type="nucleotide sequence ID" value="NZ_NHSK01000061.1"/>
</dbReference>
<protein>
    <submittedName>
        <fullName evidence="4">Nucleoside-diphosphate-sugar epimerase</fullName>
    </submittedName>
</protein>
<feature type="domain" description="NAD-dependent epimerase/dehydratase" evidence="3">
    <location>
        <begin position="176"/>
        <end position="283"/>
    </location>
</feature>
<evidence type="ECO:0000313" key="5">
    <source>
        <dbReference type="Proteomes" id="UP000248863"/>
    </source>
</evidence>
<name>A0A327KU39_9BRAD</name>
<dbReference type="AlphaFoldDB" id="A0A327KU39"/>
<dbReference type="SUPFAM" id="SSF51735">
    <property type="entry name" value="NAD(P)-binding Rossmann-fold domains"/>
    <property type="match status" value="1"/>
</dbReference>
<dbReference type="PANTHER" id="PTHR43000">
    <property type="entry name" value="DTDP-D-GLUCOSE 4,6-DEHYDRATASE-RELATED"/>
    <property type="match status" value="1"/>
</dbReference>
<dbReference type="Pfam" id="PF01370">
    <property type="entry name" value="Epimerase"/>
    <property type="match status" value="2"/>
</dbReference>